<sequence>MLPVLASGFLCLLGSHHRGPVGHLGGPPGPRDTSALATMDFSLAAALDSKSKKPEGACKLGDPKHGPPKAHGEPGAAQKPRPCHGSSSDSSSSSSSSSDSDSEGKPHAAGSQQHKGTADKLKKPKMKKDKKGKDKKKGKKEAAH</sequence>
<proteinExistence type="predicted"/>
<organism evidence="2 3">
    <name type="scientific">Heterocephalus glaber</name>
    <name type="common">Naked mole rat</name>
    <dbReference type="NCBI Taxonomy" id="10181"/>
    <lineage>
        <taxon>Eukaryota</taxon>
        <taxon>Metazoa</taxon>
        <taxon>Chordata</taxon>
        <taxon>Craniata</taxon>
        <taxon>Vertebrata</taxon>
        <taxon>Euteleostomi</taxon>
        <taxon>Mammalia</taxon>
        <taxon>Eutheria</taxon>
        <taxon>Euarchontoglires</taxon>
        <taxon>Glires</taxon>
        <taxon>Rodentia</taxon>
        <taxon>Hystricomorpha</taxon>
        <taxon>Bathyergidae</taxon>
        <taxon>Heterocephalus</taxon>
    </lineage>
</organism>
<protein>
    <recommendedName>
        <fullName evidence="4">Immortalization up-regulated protein</fullName>
    </recommendedName>
</protein>
<gene>
    <name evidence="2" type="ORF">GW7_16723</name>
</gene>
<dbReference type="Pfam" id="PF15761">
    <property type="entry name" value="IMUP"/>
    <property type="match status" value="1"/>
</dbReference>
<dbReference type="InterPro" id="IPR026621">
    <property type="entry name" value="IMUP"/>
</dbReference>
<accession>G5AMC1</accession>
<feature type="compositionally biased region" description="Basic and acidic residues" evidence="1">
    <location>
        <begin position="49"/>
        <end position="65"/>
    </location>
</feature>
<evidence type="ECO:0000256" key="1">
    <source>
        <dbReference type="SAM" id="MobiDB-lite"/>
    </source>
</evidence>
<dbReference type="Proteomes" id="UP000006813">
    <property type="component" value="Unassembled WGS sequence"/>
</dbReference>
<name>G5AMC1_HETGA</name>
<dbReference type="FunCoup" id="G5AMC1">
    <property type="interactions" value="61"/>
</dbReference>
<dbReference type="GO" id="GO:0005634">
    <property type="term" value="C:nucleus"/>
    <property type="evidence" value="ECO:0007669"/>
    <property type="project" value="InterPro"/>
</dbReference>
<evidence type="ECO:0000313" key="3">
    <source>
        <dbReference type="Proteomes" id="UP000006813"/>
    </source>
</evidence>
<feature type="compositionally biased region" description="Basic residues" evidence="1">
    <location>
        <begin position="122"/>
        <end position="144"/>
    </location>
</feature>
<evidence type="ECO:0008006" key="4">
    <source>
        <dbReference type="Google" id="ProtNLM"/>
    </source>
</evidence>
<dbReference type="STRING" id="10181.G5AMC1"/>
<feature type="region of interest" description="Disordered" evidence="1">
    <location>
        <begin position="47"/>
        <end position="144"/>
    </location>
</feature>
<evidence type="ECO:0000313" key="2">
    <source>
        <dbReference type="EMBL" id="EHA98181.1"/>
    </source>
</evidence>
<reference evidence="2 3" key="1">
    <citation type="journal article" date="2011" name="Nature">
        <title>Genome sequencing reveals insights into physiology and longevity of the naked mole rat.</title>
        <authorList>
            <person name="Kim E.B."/>
            <person name="Fang X."/>
            <person name="Fushan A.A."/>
            <person name="Huang Z."/>
            <person name="Lobanov A.V."/>
            <person name="Han L."/>
            <person name="Marino S.M."/>
            <person name="Sun X."/>
            <person name="Turanov A.A."/>
            <person name="Yang P."/>
            <person name="Yim S.H."/>
            <person name="Zhao X."/>
            <person name="Kasaikina M.V."/>
            <person name="Stoletzki N."/>
            <person name="Peng C."/>
            <person name="Polak P."/>
            <person name="Xiong Z."/>
            <person name="Kiezun A."/>
            <person name="Zhu Y."/>
            <person name="Chen Y."/>
            <person name="Kryukov G.V."/>
            <person name="Zhang Q."/>
            <person name="Peshkin L."/>
            <person name="Yang L."/>
            <person name="Bronson R.T."/>
            <person name="Buffenstein R."/>
            <person name="Wang B."/>
            <person name="Han C."/>
            <person name="Li Q."/>
            <person name="Chen L."/>
            <person name="Zhao W."/>
            <person name="Sunyaev S.R."/>
            <person name="Park T.J."/>
            <person name="Zhang G."/>
            <person name="Wang J."/>
            <person name="Gladyshev V.N."/>
        </authorList>
    </citation>
    <scope>NUCLEOTIDE SEQUENCE [LARGE SCALE GENOMIC DNA]</scope>
</reference>
<dbReference type="EMBL" id="JH165993">
    <property type="protein sequence ID" value="EHA98181.1"/>
    <property type="molecule type" value="Genomic_DNA"/>
</dbReference>
<feature type="compositionally biased region" description="Low complexity" evidence="1">
    <location>
        <begin position="86"/>
        <end position="99"/>
    </location>
</feature>
<dbReference type="InParanoid" id="G5AMC1"/>
<dbReference type="eggNOG" id="ENOG502TD4H">
    <property type="taxonomic scope" value="Eukaryota"/>
</dbReference>
<dbReference type="AlphaFoldDB" id="G5AMC1"/>